<gene>
    <name evidence="1" type="ORF">WICPIJ_002197</name>
</gene>
<keyword evidence="2" id="KW-1185">Reference proteome</keyword>
<protein>
    <submittedName>
        <fullName evidence="1">Uncharacterized protein</fullName>
    </submittedName>
</protein>
<evidence type="ECO:0000313" key="1">
    <source>
        <dbReference type="EMBL" id="KAH3686830.1"/>
    </source>
</evidence>
<sequence length="101" mass="11595">MLLGFLEQVCLQIFRDQSENFDIVLLPTVGKDTELRRMWDECGDRAFNLSGHFLWFGVSKCGEINNRNGTSLSDDKHKTVSDEQADNFVLLFFQFELNGAD</sequence>
<evidence type="ECO:0000313" key="2">
    <source>
        <dbReference type="Proteomes" id="UP000774326"/>
    </source>
</evidence>
<accession>A0A9P8QC78</accession>
<dbReference type="EMBL" id="JAEUBG010001188">
    <property type="protein sequence ID" value="KAH3686830.1"/>
    <property type="molecule type" value="Genomic_DNA"/>
</dbReference>
<name>A0A9P8QC78_WICPI</name>
<dbReference type="AlphaFoldDB" id="A0A9P8QC78"/>
<dbReference type="Proteomes" id="UP000774326">
    <property type="component" value="Unassembled WGS sequence"/>
</dbReference>
<proteinExistence type="predicted"/>
<comment type="caution">
    <text evidence="1">The sequence shown here is derived from an EMBL/GenBank/DDBJ whole genome shotgun (WGS) entry which is preliminary data.</text>
</comment>
<reference evidence="1" key="1">
    <citation type="journal article" date="2021" name="Open Biol.">
        <title>Shared evolutionary footprints suggest mitochondrial oxidative damage underlies multiple complex I losses in fungi.</title>
        <authorList>
            <person name="Schikora-Tamarit M.A."/>
            <person name="Marcet-Houben M."/>
            <person name="Nosek J."/>
            <person name="Gabaldon T."/>
        </authorList>
    </citation>
    <scope>NUCLEOTIDE SEQUENCE</scope>
    <source>
        <strain evidence="1">CBS2887</strain>
    </source>
</reference>
<reference evidence="1" key="2">
    <citation type="submission" date="2021-01" db="EMBL/GenBank/DDBJ databases">
        <authorList>
            <person name="Schikora-Tamarit M.A."/>
        </authorList>
    </citation>
    <scope>NUCLEOTIDE SEQUENCE</scope>
    <source>
        <strain evidence="1">CBS2887</strain>
    </source>
</reference>
<organism evidence="1 2">
    <name type="scientific">Wickerhamomyces pijperi</name>
    <name type="common">Yeast</name>
    <name type="synonym">Pichia pijperi</name>
    <dbReference type="NCBI Taxonomy" id="599730"/>
    <lineage>
        <taxon>Eukaryota</taxon>
        <taxon>Fungi</taxon>
        <taxon>Dikarya</taxon>
        <taxon>Ascomycota</taxon>
        <taxon>Saccharomycotina</taxon>
        <taxon>Saccharomycetes</taxon>
        <taxon>Phaffomycetales</taxon>
        <taxon>Wickerhamomycetaceae</taxon>
        <taxon>Wickerhamomyces</taxon>
    </lineage>
</organism>